<evidence type="ECO:0000313" key="2">
    <source>
        <dbReference type="Proteomes" id="UP001055811"/>
    </source>
</evidence>
<reference evidence="2" key="1">
    <citation type="journal article" date="2022" name="Mol. Ecol. Resour.">
        <title>The genomes of chicory, endive, great burdock and yacon provide insights into Asteraceae palaeo-polyploidization history and plant inulin production.</title>
        <authorList>
            <person name="Fan W."/>
            <person name="Wang S."/>
            <person name="Wang H."/>
            <person name="Wang A."/>
            <person name="Jiang F."/>
            <person name="Liu H."/>
            <person name="Zhao H."/>
            <person name="Xu D."/>
            <person name="Zhang Y."/>
        </authorList>
    </citation>
    <scope>NUCLEOTIDE SEQUENCE [LARGE SCALE GENOMIC DNA]</scope>
    <source>
        <strain evidence="2">cv. Punajuju</strain>
    </source>
</reference>
<dbReference type="EMBL" id="CM042013">
    <property type="protein sequence ID" value="KAI3740101.1"/>
    <property type="molecule type" value="Genomic_DNA"/>
</dbReference>
<comment type="caution">
    <text evidence="1">The sequence shown here is derived from an EMBL/GenBank/DDBJ whole genome shotgun (WGS) entry which is preliminary data.</text>
</comment>
<reference evidence="1 2" key="2">
    <citation type="journal article" date="2022" name="Mol. Ecol. Resour.">
        <title>The genomes of chicory, endive, great burdock and yacon provide insights into Asteraceae paleo-polyploidization history and plant inulin production.</title>
        <authorList>
            <person name="Fan W."/>
            <person name="Wang S."/>
            <person name="Wang H."/>
            <person name="Wang A."/>
            <person name="Jiang F."/>
            <person name="Liu H."/>
            <person name="Zhao H."/>
            <person name="Xu D."/>
            <person name="Zhang Y."/>
        </authorList>
    </citation>
    <scope>NUCLEOTIDE SEQUENCE [LARGE SCALE GENOMIC DNA]</scope>
    <source>
        <strain evidence="2">cv. Punajuju</strain>
        <tissue evidence="1">Leaves</tissue>
    </source>
</reference>
<name>A0ACB9D0Q5_CICIN</name>
<dbReference type="Proteomes" id="UP001055811">
    <property type="component" value="Linkage Group LG05"/>
</dbReference>
<proteinExistence type="predicted"/>
<protein>
    <submittedName>
        <fullName evidence="1">Uncharacterized protein</fullName>
    </submittedName>
</protein>
<accession>A0ACB9D0Q5</accession>
<evidence type="ECO:0000313" key="1">
    <source>
        <dbReference type="EMBL" id="KAI3740101.1"/>
    </source>
</evidence>
<sequence>MGEEGDSALHGHIDSHTQNIKNINGQRKEDHSKATSGYKNLHLTANILQQQLTAKNTNHIEPTAHGQEYAAKTMCDDANGLNQTSVMEGLHDVSTVDNDEDVSALHLGGTHPFKENANGFDEAGNLEAVNGIPQPGIVEAVNTLDEAGIVEAVKEFFEAGMDEAVKGFDEAGIVADDEHSLNGNQTVMSITSKKSGTLAYSNTNDQTHDQVNNNGVR</sequence>
<organism evidence="1 2">
    <name type="scientific">Cichorium intybus</name>
    <name type="common">Chicory</name>
    <dbReference type="NCBI Taxonomy" id="13427"/>
    <lineage>
        <taxon>Eukaryota</taxon>
        <taxon>Viridiplantae</taxon>
        <taxon>Streptophyta</taxon>
        <taxon>Embryophyta</taxon>
        <taxon>Tracheophyta</taxon>
        <taxon>Spermatophyta</taxon>
        <taxon>Magnoliopsida</taxon>
        <taxon>eudicotyledons</taxon>
        <taxon>Gunneridae</taxon>
        <taxon>Pentapetalae</taxon>
        <taxon>asterids</taxon>
        <taxon>campanulids</taxon>
        <taxon>Asterales</taxon>
        <taxon>Asteraceae</taxon>
        <taxon>Cichorioideae</taxon>
        <taxon>Cichorieae</taxon>
        <taxon>Cichoriinae</taxon>
        <taxon>Cichorium</taxon>
    </lineage>
</organism>
<gene>
    <name evidence="1" type="ORF">L2E82_30519</name>
</gene>
<keyword evidence="2" id="KW-1185">Reference proteome</keyword>